<dbReference type="InterPro" id="IPR018197">
    <property type="entry name" value="Glycerate_kinase_RE-like"/>
</dbReference>
<reference evidence="5 6" key="1">
    <citation type="submission" date="2021-02" db="EMBL/GenBank/DDBJ databases">
        <title>Complete genome sequence of Lactococcus lactis strain K_LL004.</title>
        <authorList>
            <person name="Kim H.B."/>
        </authorList>
    </citation>
    <scope>NUCLEOTIDE SEQUENCE [LARGE SCALE GENOMIC DNA]</scope>
    <source>
        <strain evidence="5 6">K_LL004</strain>
    </source>
</reference>
<dbReference type="NCBIfam" id="TIGR00045">
    <property type="entry name" value="glycerate kinase"/>
    <property type="match status" value="1"/>
</dbReference>
<dbReference type="EMBL" id="CP070872">
    <property type="protein sequence ID" value="QSE77530.1"/>
    <property type="molecule type" value="Genomic_DNA"/>
</dbReference>
<gene>
    <name evidence="5" type="ORF">JW886_04615</name>
</gene>
<sequence>MKIVVALDSFKGSASSYALNAAVKKGIKSVLPQTEVCTFEIADGGEGTLAALAQKLGGERIKVDTVDLMGRQITASYLLAGDVAVVEAAQVIGLDKITPTADTFTQASSRGLAALFIDAEKRGVRELLVSLGGTGTSDGGLGLLEGLGGSIFALPRFENMKVTALTDVTNVYAGENGYARVFGPQKGGTPDLIEQQEAQAQERARQIRERYGLDVQKVAGTGAAGGLGAAILLLGGELKSGFFKIAELLELEEELKDADLVITGEGSLDFQTAHGKVPYGMAILAKKHKVPTLAFVGTLGENLGEMEELLLASFSIQPRPLSLEQALEEKGTLHHLEELTKNVIKARFL</sequence>
<proteinExistence type="inferred from homology"/>
<comment type="similarity">
    <text evidence="1 4">Belongs to the glycerate kinase type-1 family.</text>
</comment>
<dbReference type="PIRSF" id="PIRSF006078">
    <property type="entry name" value="GlxK"/>
    <property type="match status" value="1"/>
</dbReference>
<dbReference type="PANTHER" id="PTHR21599">
    <property type="entry name" value="GLYCERATE KINASE"/>
    <property type="match status" value="1"/>
</dbReference>
<dbReference type="InterPro" id="IPR004381">
    <property type="entry name" value="Glycerate_kinase"/>
</dbReference>
<keyword evidence="3 4" id="KW-0418">Kinase</keyword>
<evidence type="ECO:0000256" key="1">
    <source>
        <dbReference type="ARBA" id="ARBA00006284"/>
    </source>
</evidence>
<evidence type="ECO:0000256" key="4">
    <source>
        <dbReference type="PIRNR" id="PIRNR006078"/>
    </source>
</evidence>
<dbReference type="PANTHER" id="PTHR21599:SF0">
    <property type="entry name" value="GLYCERATE KINASE"/>
    <property type="match status" value="1"/>
</dbReference>
<evidence type="ECO:0000256" key="3">
    <source>
        <dbReference type="ARBA" id="ARBA00022777"/>
    </source>
</evidence>
<evidence type="ECO:0000313" key="6">
    <source>
        <dbReference type="Proteomes" id="UP000663608"/>
    </source>
</evidence>
<dbReference type="AlphaFoldDB" id="A0AA45KHP7"/>
<organism evidence="5 6">
    <name type="scientific">Lactococcus taiwanensis</name>
    <dbReference type="NCBI Taxonomy" id="1151742"/>
    <lineage>
        <taxon>Bacteria</taxon>
        <taxon>Bacillati</taxon>
        <taxon>Bacillota</taxon>
        <taxon>Bacilli</taxon>
        <taxon>Lactobacillales</taxon>
        <taxon>Streptococcaceae</taxon>
        <taxon>Lactococcus</taxon>
    </lineage>
</organism>
<dbReference type="Proteomes" id="UP000663608">
    <property type="component" value="Chromosome"/>
</dbReference>
<dbReference type="KEGG" id="lti:JW886_04615"/>
<keyword evidence="2 4" id="KW-0808">Transferase</keyword>
<dbReference type="InterPro" id="IPR036129">
    <property type="entry name" value="Glycerate_kinase_sf"/>
</dbReference>
<dbReference type="RefSeq" id="WP_205872433.1">
    <property type="nucleotide sequence ID" value="NZ_CP070872.1"/>
</dbReference>
<dbReference type="Pfam" id="PF02595">
    <property type="entry name" value="Gly_kinase"/>
    <property type="match status" value="2"/>
</dbReference>
<dbReference type="Gene3D" id="3.40.50.10350">
    <property type="entry name" value="Glycerate kinase, domain 1"/>
    <property type="match status" value="2"/>
</dbReference>
<dbReference type="GO" id="GO:0008887">
    <property type="term" value="F:glycerate kinase activity"/>
    <property type="evidence" value="ECO:0007669"/>
    <property type="project" value="UniProtKB-UniRule"/>
</dbReference>
<dbReference type="InterPro" id="IPR018193">
    <property type="entry name" value="Glyc_kinase_flavodox-like_fold"/>
</dbReference>
<accession>A0AA45KHP7</accession>
<dbReference type="SUPFAM" id="SSF110738">
    <property type="entry name" value="Glycerate kinase I"/>
    <property type="match status" value="1"/>
</dbReference>
<dbReference type="Gene3D" id="3.90.1510.10">
    <property type="entry name" value="Glycerate kinase, domain 2"/>
    <property type="match status" value="2"/>
</dbReference>
<keyword evidence="6" id="KW-1185">Reference proteome</keyword>
<evidence type="ECO:0000256" key="2">
    <source>
        <dbReference type="ARBA" id="ARBA00022679"/>
    </source>
</evidence>
<evidence type="ECO:0000313" key="5">
    <source>
        <dbReference type="EMBL" id="QSE77530.1"/>
    </source>
</evidence>
<name>A0AA45KHP7_9LACT</name>
<dbReference type="GO" id="GO:0031388">
    <property type="term" value="P:organic acid phosphorylation"/>
    <property type="evidence" value="ECO:0007669"/>
    <property type="project" value="UniProtKB-UniRule"/>
</dbReference>
<protein>
    <submittedName>
        <fullName evidence="5">Glycerate kinase</fullName>
    </submittedName>
</protein>